<dbReference type="Proteomes" id="UP000274327">
    <property type="component" value="Unassembled WGS sequence"/>
</dbReference>
<dbReference type="AlphaFoldDB" id="A0A426SJD4"/>
<dbReference type="GeneID" id="78121524"/>
<comment type="caution">
    <text evidence="1">The sequence shown here is derived from an EMBL/GenBank/DDBJ whole genome shotgun (WGS) entry which is preliminary data.</text>
</comment>
<proteinExistence type="predicted"/>
<gene>
    <name evidence="1" type="ORF">DS079_10870</name>
</gene>
<dbReference type="RefSeq" id="WP_126987523.1">
    <property type="nucleotide sequence ID" value="NZ_ML133856.1"/>
</dbReference>
<accession>A0A426SJD4</accession>
<name>A0A426SJD4_9MICO</name>
<protein>
    <submittedName>
        <fullName evidence="1">Uncharacterized protein</fullName>
    </submittedName>
</protein>
<dbReference type="EMBL" id="QOCI01000008">
    <property type="protein sequence ID" value="RRR18241.1"/>
    <property type="molecule type" value="Genomic_DNA"/>
</dbReference>
<keyword evidence="2" id="KW-1185">Reference proteome</keyword>
<dbReference type="SUPFAM" id="SSF52266">
    <property type="entry name" value="SGNH hydrolase"/>
    <property type="match status" value="1"/>
</dbReference>
<organism evidence="1 2">
    <name type="scientific">Brachybacterium paraconglomeratum</name>
    <dbReference type="NCBI Taxonomy" id="173362"/>
    <lineage>
        <taxon>Bacteria</taxon>
        <taxon>Bacillati</taxon>
        <taxon>Actinomycetota</taxon>
        <taxon>Actinomycetes</taxon>
        <taxon>Micrococcales</taxon>
        <taxon>Dermabacteraceae</taxon>
        <taxon>Brachybacterium</taxon>
    </lineage>
</organism>
<sequence length="450" mass="46732">MTGMDNLAIHTSGSWEGVTVARHVGGEWVPVLGGGGSYTPPEFTPDDGPVQNIATNTGVLQNQWTPGTTGAASATRHMLYANAAEITLGWFARPNPKFGAGADTPLRAWVRRPGEPWVECTFDGATEVSLHGAVSEEALLPSDAQNVYADPIPGPFYLGDTIEVMTWGQAATGTMGVQGDLDGTYDLGKTSGDPATVEQAPASAFSATGTGARPSVVLAPSAQSSSWALIGDSNSVNPARSYLAQAFRARALPHILNGKHGLGTYHLAEGWWDFQLGEQLKYADSVFSALGTNDGNSVGADLRANMVTAWETARAAGVVRWVQGTVAPRAIDNGDGTTSGVYKPGDVLNPWLRDGAPIIGGAPVTPGTAGAVRATVITLAGDVVPGDPAHPLGTGWVSDTGGVLESSVGSGEYRQDEPRVYNPGDLTHYVQAGQDIQAVLLGRDLALMGF</sequence>
<reference evidence="1 2" key="1">
    <citation type="submission" date="2018-07" db="EMBL/GenBank/DDBJ databases">
        <title>Brachybacteriurn paraconglorneratum KCTC 9916.</title>
        <authorList>
            <person name="Li Y."/>
        </authorList>
    </citation>
    <scope>NUCLEOTIDE SEQUENCE [LARGE SCALE GENOMIC DNA]</scope>
    <source>
        <strain evidence="1 2">KCTC 9916</strain>
    </source>
</reference>
<evidence type="ECO:0000313" key="1">
    <source>
        <dbReference type="EMBL" id="RRR18241.1"/>
    </source>
</evidence>
<evidence type="ECO:0000313" key="2">
    <source>
        <dbReference type="Proteomes" id="UP000274327"/>
    </source>
</evidence>